<dbReference type="InterPro" id="IPR000515">
    <property type="entry name" value="MetI-like"/>
</dbReference>
<evidence type="ECO:0000313" key="9">
    <source>
        <dbReference type="EMBL" id="KFN11677.1"/>
    </source>
</evidence>
<evidence type="ECO:0000256" key="6">
    <source>
        <dbReference type="ARBA" id="ARBA00023136"/>
    </source>
</evidence>
<proteinExistence type="inferred from homology"/>
<evidence type="ECO:0000256" key="5">
    <source>
        <dbReference type="ARBA" id="ARBA00022989"/>
    </source>
</evidence>
<feature type="domain" description="ABC transmembrane type-1" evidence="8">
    <location>
        <begin position="74"/>
        <end position="266"/>
    </location>
</feature>
<organism evidence="9 10">
    <name type="scientific">Paenibacillus macerans</name>
    <name type="common">Bacillus macerans</name>
    <dbReference type="NCBI Taxonomy" id="44252"/>
    <lineage>
        <taxon>Bacteria</taxon>
        <taxon>Bacillati</taxon>
        <taxon>Bacillota</taxon>
        <taxon>Bacilli</taxon>
        <taxon>Bacillales</taxon>
        <taxon>Paenibacillaceae</taxon>
        <taxon>Paenibacillus</taxon>
    </lineage>
</organism>
<comment type="similarity">
    <text evidence="7">Belongs to the binding-protein-dependent transport system permease family.</text>
</comment>
<dbReference type="GO" id="GO:0015423">
    <property type="term" value="F:ABC-type maltose transporter activity"/>
    <property type="evidence" value="ECO:0007669"/>
    <property type="project" value="TreeGrafter"/>
</dbReference>
<dbReference type="InterPro" id="IPR050901">
    <property type="entry name" value="BP-dep_ABC_trans_perm"/>
</dbReference>
<gene>
    <name evidence="9" type="ORF">DJ90_6442</name>
</gene>
<dbReference type="Proteomes" id="UP000029278">
    <property type="component" value="Unassembled WGS sequence"/>
</dbReference>
<evidence type="ECO:0000259" key="8">
    <source>
        <dbReference type="PROSITE" id="PS50928"/>
    </source>
</evidence>
<dbReference type="Gene3D" id="1.10.3720.10">
    <property type="entry name" value="MetI-like"/>
    <property type="match status" value="1"/>
</dbReference>
<evidence type="ECO:0000313" key="10">
    <source>
        <dbReference type="Proteomes" id="UP000029278"/>
    </source>
</evidence>
<feature type="transmembrane region" description="Helical" evidence="7">
    <location>
        <begin position="111"/>
        <end position="131"/>
    </location>
</feature>
<dbReference type="EMBL" id="JMQA01000005">
    <property type="protein sequence ID" value="KFN11677.1"/>
    <property type="molecule type" value="Genomic_DNA"/>
</dbReference>
<keyword evidence="6 7" id="KW-0472">Membrane</keyword>
<feature type="transmembrane region" description="Helical" evidence="7">
    <location>
        <begin position="12"/>
        <end position="35"/>
    </location>
</feature>
<sequence length="281" mass="31138">MSTRKIRNGIRLGASYLVLVLLCIAAVYPVLWVVFGSLRPGKSLYSKTLIPEKFTLVHYAELFTSKTYLFGTWYLNTLKIAACSMVLGVLLVLLTSYALSRFRFRGRKTVLSGLLVLGMFPGFMSMIAIYLLLRELHLLDTHFALIIVYAAGAPLGGTFIAKGFLDTIPRSLDEAARIDGASNFTIFSRIILPLSKPMLTYIALTQFVGPWVDFIFARLVLRTKENWTLAVGMWDMVSSIQNSNFTLFAAGAVLIALPITLLFMFLQRLLVDGLTSGASKG</sequence>
<evidence type="ECO:0000256" key="7">
    <source>
        <dbReference type="RuleBase" id="RU363032"/>
    </source>
</evidence>
<feature type="transmembrane region" description="Helical" evidence="7">
    <location>
        <begin position="143"/>
        <end position="161"/>
    </location>
</feature>
<dbReference type="HOGENOM" id="CLU_016047_1_2_9"/>
<reference evidence="9 10" key="1">
    <citation type="submission" date="2014-04" db="EMBL/GenBank/DDBJ databases">
        <authorList>
            <person name="Bishop-Lilly K.A."/>
            <person name="Broomall S.M."/>
            <person name="Chain P.S."/>
            <person name="Chertkov O."/>
            <person name="Coyne S.R."/>
            <person name="Daligault H.E."/>
            <person name="Davenport K.W."/>
            <person name="Erkkila T."/>
            <person name="Frey K.G."/>
            <person name="Gibbons H.S."/>
            <person name="Gu W."/>
            <person name="Jaissle J."/>
            <person name="Johnson S.L."/>
            <person name="Koroleva G.I."/>
            <person name="Ladner J.T."/>
            <person name="Lo C.-C."/>
            <person name="Minogue T.D."/>
            <person name="Munk C."/>
            <person name="Palacios G.F."/>
            <person name="Redden C.L."/>
            <person name="Rosenzweig C.N."/>
            <person name="Scholz M.B."/>
            <person name="Teshima H."/>
            <person name="Xu Y."/>
        </authorList>
    </citation>
    <scope>NUCLEOTIDE SEQUENCE [LARGE SCALE GENOMIC DNA]</scope>
    <source>
        <strain evidence="9 10">8244</strain>
    </source>
</reference>
<evidence type="ECO:0000256" key="3">
    <source>
        <dbReference type="ARBA" id="ARBA00022475"/>
    </source>
</evidence>
<keyword evidence="2 7" id="KW-0813">Transport</keyword>
<keyword evidence="3" id="KW-1003">Cell membrane</keyword>
<comment type="subcellular location">
    <subcellularLocation>
        <location evidence="1 7">Cell membrane</location>
        <topology evidence="1 7">Multi-pass membrane protein</topology>
    </subcellularLocation>
</comment>
<dbReference type="OrthoDB" id="9794684at2"/>
<dbReference type="PANTHER" id="PTHR32243">
    <property type="entry name" value="MALTOSE TRANSPORT SYSTEM PERMEASE-RELATED"/>
    <property type="match status" value="1"/>
</dbReference>
<dbReference type="PATRIC" id="fig|44252.3.peg.406"/>
<keyword evidence="5 7" id="KW-1133">Transmembrane helix</keyword>
<dbReference type="GO" id="GO:0042956">
    <property type="term" value="P:maltodextrin transmembrane transport"/>
    <property type="evidence" value="ECO:0007669"/>
    <property type="project" value="TreeGrafter"/>
</dbReference>
<dbReference type="Pfam" id="PF00528">
    <property type="entry name" value="BPD_transp_1"/>
    <property type="match status" value="1"/>
</dbReference>
<name>A0A090ZM48_PAEMA</name>
<dbReference type="SUPFAM" id="SSF161098">
    <property type="entry name" value="MetI-like"/>
    <property type="match status" value="1"/>
</dbReference>
<comment type="caution">
    <text evidence="9">The sequence shown here is derived from an EMBL/GenBank/DDBJ whole genome shotgun (WGS) entry which is preliminary data.</text>
</comment>
<feature type="transmembrane region" description="Helical" evidence="7">
    <location>
        <begin position="245"/>
        <end position="266"/>
    </location>
</feature>
<dbReference type="STRING" id="44252.DJ90_6442"/>
<dbReference type="AlphaFoldDB" id="A0A090ZM48"/>
<protein>
    <submittedName>
        <fullName evidence="9">Binding--dependent transport system inner membrane component family protein</fullName>
    </submittedName>
</protein>
<evidence type="ECO:0000256" key="2">
    <source>
        <dbReference type="ARBA" id="ARBA00022448"/>
    </source>
</evidence>
<dbReference type="GeneID" id="77009842"/>
<feature type="transmembrane region" description="Helical" evidence="7">
    <location>
        <begin position="78"/>
        <end position="99"/>
    </location>
</feature>
<dbReference type="RefSeq" id="WP_036626549.1">
    <property type="nucleotide sequence ID" value="NZ_JAKOBR010000114.1"/>
</dbReference>
<dbReference type="GO" id="GO:0005886">
    <property type="term" value="C:plasma membrane"/>
    <property type="evidence" value="ECO:0007669"/>
    <property type="project" value="UniProtKB-SubCell"/>
</dbReference>
<dbReference type="PROSITE" id="PS50928">
    <property type="entry name" value="ABC_TM1"/>
    <property type="match status" value="1"/>
</dbReference>
<keyword evidence="10" id="KW-1185">Reference proteome</keyword>
<dbReference type="CDD" id="cd06261">
    <property type="entry name" value="TM_PBP2"/>
    <property type="match status" value="1"/>
</dbReference>
<accession>A0A090ZM48</accession>
<dbReference type="InterPro" id="IPR035906">
    <property type="entry name" value="MetI-like_sf"/>
</dbReference>
<dbReference type="PANTHER" id="PTHR32243:SF34">
    <property type="entry name" value="GALACTOOLIGOSACCHARIDES TRANSPORT SYSTEM PERMEASE PROTEIN GANQ"/>
    <property type="match status" value="1"/>
</dbReference>
<keyword evidence="4 7" id="KW-0812">Transmembrane</keyword>
<evidence type="ECO:0000256" key="1">
    <source>
        <dbReference type="ARBA" id="ARBA00004651"/>
    </source>
</evidence>
<evidence type="ECO:0000256" key="4">
    <source>
        <dbReference type="ARBA" id="ARBA00022692"/>
    </source>
</evidence>